<reference evidence="1" key="1">
    <citation type="submission" date="2022-11" db="EMBL/GenBank/DDBJ databases">
        <title>Genome Sequence of Boeremia exigua.</title>
        <authorList>
            <person name="Buettner E."/>
        </authorList>
    </citation>
    <scope>NUCLEOTIDE SEQUENCE</scope>
    <source>
        <strain evidence="1">CU02</strain>
    </source>
</reference>
<name>A0ACC2ITJ8_9PLEO</name>
<dbReference type="Proteomes" id="UP001153331">
    <property type="component" value="Unassembled WGS sequence"/>
</dbReference>
<evidence type="ECO:0000313" key="1">
    <source>
        <dbReference type="EMBL" id="KAJ8118505.1"/>
    </source>
</evidence>
<accession>A0ACC2ITJ8</accession>
<comment type="caution">
    <text evidence="1">The sequence shown here is derived from an EMBL/GenBank/DDBJ whole genome shotgun (WGS) entry which is preliminary data.</text>
</comment>
<proteinExistence type="predicted"/>
<keyword evidence="2" id="KW-1185">Reference proteome</keyword>
<gene>
    <name evidence="1" type="ORF">OPT61_g526</name>
</gene>
<sequence length="583" mass="63633">MTQLVTRPPQSLRRAAPTPGQQSDTGSRSLALGVDNENLVLFETLESRLAALENSMAMLDNRVTGIEMPKTKDVNTERVPSQAQHQPFPNSASLGPETGSRSSDDAKDPTDGIGSMTFTQEEESGFFALTRQIVQATTAVLHAKASAASPETTSHTALQGFMFHATRSSSPVDGSPNLRTASREKVDPFALPAEGEALRLMRQYFTTTGSLFPYLDEDAFVRTYQQLASSNVYTPTRSWLALLNMVLAMATHAGRDKELCTPETEGDSDLFFQRALYDFGTTSFDPSELREAGPAMFGFAAFVSEVDVFADNSQRRERSVLHRDCYPLHYHGRGHRCVVRAKVPGLATGNTDNLVPCASQRAALSTSLPDKSQATFHSHRPVPQPPDTRPPSGAMQVGANSIRICAEAAFDIIAMMHQVLTGPDSPRHLLGAWWFSLYYTFNAALVIYAILLVQHEVSRHDQGHVIEGSKLDSSHLDSAIACLSLLSEGNRMSEKCFRYTSSLAKTLSMIRHLESHQDALGLLNLPNDPLVHGQAVSSFNDDLQVSVPAFPGPGDLHMGVTLEDFLGTDFDFVTSFKAPNLVS</sequence>
<evidence type="ECO:0000313" key="2">
    <source>
        <dbReference type="Proteomes" id="UP001153331"/>
    </source>
</evidence>
<dbReference type="EMBL" id="JAPHNI010000017">
    <property type="protein sequence ID" value="KAJ8118505.1"/>
    <property type="molecule type" value="Genomic_DNA"/>
</dbReference>
<protein>
    <submittedName>
        <fullName evidence="1">Uncharacterized protein</fullName>
    </submittedName>
</protein>
<organism evidence="1 2">
    <name type="scientific">Boeremia exigua</name>
    <dbReference type="NCBI Taxonomy" id="749465"/>
    <lineage>
        <taxon>Eukaryota</taxon>
        <taxon>Fungi</taxon>
        <taxon>Dikarya</taxon>
        <taxon>Ascomycota</taxon>
        <taxon>Pezizomycotina</taxon>
        <taxon>Dothideomycetes</taxon>
        <taxon>Pleosporomycetidae</taxon>
        <taxon>Pleosporales</taxon>
        <taxon>Pleosporineae</taxon>
        <taxon>Didymellaceae</taxon>
        <taxon>Boeremia</taxon>
    </lineage>
</organism>